<dbReference type="InterPro" id="IPR002942">
    <property type="entry name" value="S4_RNA-bd"/>
</dbReference>
<dbReference type="SMART" id="SM00363">
    <property type="entry name" value="S4"/>
    <property type="match status" value="1"/>
</dbReference>
<dbReference type="PROSITE" id="PS50889">
    <property type="entry name" value="S4"/>
    <property type="match status" value="1"/>
</dbReference>
<dbReference type="Proteomes" id="UP000035170">
    <property type="component" value="Unassembled WGS sequence"/>
</dbReference>
<dbReference type="AlphaFoldDB" id="A0A0H2M875"/>
<dbReference type="PATRIC" id="fig|34073.19.peg.48"/>
<evidence type="ECO:0000259" key="3">
    <source>
        <dbReference type="SMART" id="SM00363"/>
    </source>
</evidence>
<dbReference type="CDD" id="cd00165">
    <property type="entry name" value="S4"/>
    <property type="match status" value="1"/>
</dbReference>
<dbReference type="Gene3D" id="3.10.290.10">
    <property type="entry name" value="RNA-binding S4 domain"/>
    <property type="match status" value="1"/>
</dbReference>
<feature type="domain" description="RNA-binding S4" evidence="3">
    <location>
        <begin position="19"/>
        <end position="82"/>
    </location>
</feature>
<organism evidence="4 5">
    <name type="scientific">Variovorax paradoxus</name>
    <dbReference type="NCBI Taxonomy" id="34073"/>
    <lineage>
        <taxon>Bacteria</taxon>
        <taxon>Pseudomonadati</taxon>
        <taxon>Pseudomonadota</taxon>
        <taxon>Betaproteobacteria</taxon>
        <taxon>Burkholderiales</taxon>
        <taxon>Comamonadaceae</taxon>
        <taxon>Variovorax</taxon>
    </lineage>
</organism>
<dbReference type="EMBL" id="JZWI01000001">
    <property type="protein sequence ID" value="KLN58689.1"/>
    <property type="molecule type" value="Genomic_DNA"/>
</dbReference>
<comment type="caution">
    <text evidence="4">The sequence shown here is derived from an EMBL/GenBank/DDBJ whole genome shotgun (WGS) entry which is preliminary data.</text>
</comment>
<accession>A0A0H2M875</accession>
<reference evidence="4 5" key="1">
    <citation type="submission" date="2015-03" db="EMBL/GenBank/DDBJ databases">
        <title>Genome sequence of Variovorax paradoxus TBEA6.</title>
        <authorList>
            <person name="Poehlein A."/>
            <person name="Schuldes J."/>
            <person name="Wuebbeler J.H."/>
            <person name="Hiessl S."/>
            <person name="Steinbuechel A."/>
            <person name="Daniel R."/>
        </authorList>
    </citation>
    <scope>NUCLEOTIDE SEQUENCE [LARGE SCALE GENOMIC DNA]</scope>
    <source>
        <strain evidence="4 5">TBEA6</strain>
    </source>
</reference>
<feature type="compositionally biased region" description="Basic and acidic residues" evidence="2">
    <location>
        <begin position="126"/>
        <end position="146"/>
    </location>
</feature>
<keyword evidence="5" id="KW-1185">Reference proteome</keyword>
<gene>
    <name evidence="4" type="primary">hslR</name>
    <name evidence="4" type="ORF">VPARA_00510</name>
</gene>
<evidence type="ECO:0000256" key="2">
    <source>
        <dbReference type="SAM" id="MobiDB-lite"/>
    </source>
</evidence>
<evidence type="ECO:0000256" key="1">
    <source>
        <dbReference type="PROSITE-ProRule" id="PRU00182"/>
    </source>
</evidence>
<proteinExistence type="predicted"/>
<dbReference type="SUPFAM" id="SSF55174">
    <property type="entry name" value="Alpha-L RNA-binding motif"/>
    <property type="match status" value="1"/>
</dbReference>
<dbReference type="Pfam" id="PF01479">
    <property type="entry name" value="S4"/>
    <property type="match status" value="1"/>
</dbReference>
<protein>
    <submittedName>
        <fullName evidence="4">Heat shock protein 15</fullName>
    </submittedName>
</protein>
<feature type="region of interest" description="Disordered" evidence="2">
    <location>
        <begin position="107"/>
        <end position="159"/>
    </location>
</feature>
<evidence type="ECO:0000313" key="4">
    <source>
        <dbReference type="EMBL" id="KLN58689.1"/>
    </source>
</evidence>
<name>A0A0H2M875_VARPD</name>
<keyword evidence="4" id="KW-0346">Stress response</keyword>
<evidence type="ECO:0000313" key="5">
    <source>
        <dbReference type="Proteomes" id="UP000035170"/>
    </source>
</evidence>
<sequence length="159" mass="17769">MLSCGCLSTTTIPEHMDRLRIDKWLWAARFFKTRSLAADEIGKNRVQVNGDIAKASREVKPGDTVAIRLGALTRTVTVRGLSGQRGPAPVAQQLYQETPESIAAQAEMREQRRMGSEPALAIEQGRPTKRDRRELDGAARHAEWDSRWSASIDPDESER</sequence>
<dbReference type="GO" id="GO:0003723">
    <property type="term" value="F:RNA binding"/>
    <property type="evidence" value="ECO:0007669"/>
    <property type="project" value="UniProtKB-KW"/>
</dbReference>
<dbReference type="InterPro" id="IPR036986">
    <property type="entry name" value="S4_RNA-bd_sf"/>
</dbReference>
<keyword evidence="1" id="KW-0694">RNA-binding</keyword>